<dbReference type="HAMAP" id="MF_02113_A">
    <property type="entry name" value="Proteasome_B_A"/>
    <property type="match status" value="1"/>
</dbReference>
<keyword evidence="4" id="KW-0645">Protease</keyword>
<dbReference type="NCBIfam" id="TIGR03634">
    <property type="entry name" value="arc_protsome_B"/>
    <property type="match status" value="1"/>
</dbReference>
<keyword evidence="8" id="KW-0647">Proteasome</keyword>
<dbReference type="PROSITE" id="PS51476">
    <property type="entry name" value="PROTEASOME_BETA_2"/>
    <property type="match status" value="1"/>
</dbReference>
<evidence type="ECO:0000256" key="7">
    <source>
        <dbReference type="ARBA" id="ARBA00022813"/>
    </source>
</evidence>
<gene>
    <name evidence="10" type="ORF">METZ01_LOCUS243475</name>
</gene>
<protein>
    <recommendedName>
        <fullName evidence="2">proteasome endopeptidase complex</fullName>
        <ecNumber evidence="2">3.4.25.1</ecNumber>
    </recommendedName>
</protein>
<organism evidence="10">
    <name type="scientific">marine metagenome</name>
    <dbReference type="NCBI Taxonomy" id="408172"/>
    <lineage>
        <taxon>unclassified sequences</taxon>
        <taxon>metagenomes</taxon>
        <taxon>ecological metagenomes</taxon>
    </lineage>
</organism>
<dbReference type="InterPro" id="IPR001353">
    <property type="entry name" value="Proteasome_sua/b"/>
</dbReference>
<dbReference type="EC" id="3.4.25.1" evidence="2"/>
<evidence type="ECO:0000256" key="1">
    <source>
        <dbReference type="ARBA" id="ARBA00001198"/>
    </source>
</evidence>
<evidence type="ECO:0000256" key="3">
    <source>
        <dbReference type="ARBA" id="ARBA00022490"/>
    </source>
</evidence>
<dbReference type="EMBL" id="UINC01063219">
    <property type="protein sequence ID" value="SVB90621.1"/>
    <property type="molecule type" value="Genomic_DNA"/>
</dbReference>
<dbReference type="InterPro" id="IPR029055">
    <property type="entry name" value="Ntn_hydrolases_N"/>
</dbReference>
<evidence type="ECO:0000256" key="9">
    <source>
        <dbReference type="ARBA" id="ARBA00023145"/>
    </source>
</evidence>
<evidence type="ECO:0000256" key="6">
    <source>
        <dbReference type="ARBA" id="ARBA00022801"/>
    </source>
</evidence>
<dbReference type="GO" id="GO:0005737">
    <property type="term" value="C:cytoplasm"/>
    <property type="evidence" value="ECO:0007669"/>
    <property type="project" value="TreeGrafter"/>
</dbReference>
<dbReference type="InterPro" id="IPR016050">
    <property type="entry name" value="Proteasome_bsu_CS"/>
</dbReference>
<dbReference type="AlphaFoldDB" id="A0A382HVV7"/>
<proteinExistence type="inferred from homology"/>
<dbReference type="FunFam" id="3.60.20.10:FF:000049">
    <property type="entry name" value="Proteasome subunit beta"/>
    <property type="match status" value="1"/>
</dbReference>
<dbReference type="InterPro" id="IPR000243">
    <property type="entry name" value="Pept_T1A_subB"/>
</dbReference>
<dbReference type="SUPFAM" id="SSF56235">
    <property type="entry name" value="N-terminal nucleophile aminohydrolases (Ntn hydrolases)"/>
    <property type="match status" value="1"/>
</dbReference>
<dbReference type="Gene3D" id="3.60.20.10">
    <property type="entry name" value="Glutamine Phosphoribosylpyrophosphate, subunit 1, domain 1"/>
    <property type="match status" value="1"/>
</dbReference>
<dbReference type="Pfam" id="PF00227">
    <property type="entry name" value="Proteasome"/>
    <property type="match status" value="1"/>
</dbReference>
<dbReference type="GO" id="GO:0051603">
    <property type="term" value="P:proteolysis involved in protein catabolic process"/>
    <property type="evidence" value="ECO:0007669"/>
    <property type="project" value="InterPro"/>
</dbReference>
<evidence type="ECO:0000256" key="2">
    <source>
        <dbReference type="ARBA" id="ARBA00012039"/>
    </source>
</evidence>
<dbReference type="GO" id="GO:0019774">
    <property type="term" value="C:proteasome core complex, beta-subunit complex"/>
    <property type="evidence" value="ECO:0007669"/>
    <property type="project" value="UniProtKB-ARBA"/>
</dbReference>
<evidence type="ECO:0000313" key="10">
    <source>
        <dbReference type="EMBL" id="SVB90621.1"/>
    </source>
</evidence>
<evidence type="ECO:0000256" key="8">
    <source>
        <dbReference type="ARBA" id="ARBA00022942"/>
    </source>
</evidence>
<keyword evidence="6" id="KW-0378">Hydrolase</keyword>
<dbReference type="GO" id="GO:0004298">
    <property type="term" value="F:threonine-type endopeptidase activity"/>
    <property type="evidence" value="ECO:0007669"/>
    <property type="project" value="UniProtKB-KW"/>
</dbReference>
<dbReference type="PROSITE" id="PS00854">
    <property type="entry name" value="PROTEASOME_BETA_1"/>
    <property type="match status" value="1"/>
</dbReference>
<keyword evidence="9" id="KW-0865">Zymogen</keyword>
<dbReference type="InterPro" id="IPR023333">
    <property type="entry name" value="Proteasome_suB-type"/>
</dbReference>
<reference evidence="10" key="1">
    <citation type="submission" date="2018-05" db="EMBL/GenBank/DDBJ databases">
        <authorList>
            <person name="Lanie J.A."/>
            <person name="Ng W.-L."/>
            <person name="Kazmierczak K.M."/>
            <person name="Andrzejewski T.M."/>
            <person name="Davidsen T.M."/>
            <person name="Wayne K.J."/>
            <person name="Tettelin H."/>
            <person name="Glass J.I."/>
            <person name="Rusch D."/>
            <person name="Podicherti R."/>
            <person name="Tsui H.-C.T."/>
            <person name="Winkler M.E."/>
        </authorList>
    </citation>
    <scope>NUCLEOTIDE SEQUENCE</scope>
</reference>
<dbReference type="InterPro" id="IPR019983">
    <property type="entry name" value="Pept_T1A_Psome_bsu_arc"/>
</dbReference>
<dbReference type="PRINTS" id="PR00141">
    <property type="entry name" value="PROTEASOME"/>
</dbReference>
<dbReference type="PANTHER" id="PTHR32194">
    <property type="entry name" value="METALLOPROTEASE TLDD"/>
    <property type="match status" value="1"/>
</dbReference>
<name>A0A382HVV7_9ZZZZ</name>
<evidence type="ECO:0000256" key="4">
    <source>
        <dbReference type="ARBA" id="ARBA00022670"/>
    </source>
</evidence>
<keyword evidence="5" id="KW-0888">Threonine protease</keyword>
<evidence type="ECO:0000256" key="5">
    <source>
        <dbReference type="ARBA" id="ARBA00022698"/>
    </source>
</evidence>
<accession>A0A382HVV7</accession>
<keyword evidence="7" id="KW-0068">Autocatalytic cleavage</keyword>
<dbReference type="PANTHER" id="PTHR32194:SF0">
    <property type="entry name" value="ATP-DEPENDENT PROTEASE SUBUNIT HSLV"/>
    <property type="match status" value="1"/>
</dbReference>
<comment type="catalytic activity">
    <reaction evidence="1">
        <text>Cleavage of peptide bonds with very broad specificity.</text>
        <dbReference type="EC" id="3.4.25.1"/>
    </reaction>
</comment>
<sequence length="210" mass="22520">MSEKDLKKGTTTLGLVCKDGIVMATEMRATMGNLIGHKTTQKLFKISDNMALTVAGLVGDAQMLARWLSAEVKLYELKTGTSMSLRASSTLMANIMNGRRYMPFWVQLLLGGIDSEGGHVYSLDAAGGSIPDKFQTTGSGSPFVYGVLEDRFTENLSVKQGKVLGIRALTAAMKRDSASGDGISMCVIDSNGYHPVSQEDIDKIQTNLAA</sequence>
<keyword evidence="3" id="KW-0963">Cytoplasm</keyword>